<proteinExistence type="predicted"/>
<evidence type="ECO:0000313" key="2">
    <source>
        <dbReference type="Proteomes" id="UP001165960"/>
    </source>
</evidence>
<dbReference type="EMBL" id="QTSX02002893">
    <property type="protein sequence ID" value="KAJ9073642.1"/>
    <property type="molecule type" value="Genomic_DNA"/>
</dbReference>
<organism evidence="1 2">
    <name type="scientific">Entomophthora muscae</name>
    <dbReference type="NCBI Taxonomy" id="34485"/>
    <lineage>
        <taxon>Eukaryota</taxon>
        <taxon>Fungi</taxon>
        <taxon>Fungi incertae sedis</taxon>
        <taxon>Zoopagomycota</taxon>
        <taxon>Entomophthoromycotina</taxon>
        <taxon>Entomophthoromycetes</taxon>
        <taxon>Entomophthorales</taxon>
        <taxon>Entomophthoraceae</taxon>
        <taxon>Entomophthora</taxon>
    </lineage>
</organism>
<name>A0ACC2TGB3_9FUNG</name>
<comment type="caution">
    <text evidence="1">The sequence shown here is derived from an EMBL/GenBank/DDBJ whole genome shotgun (WGS) entry which is preliminary data.</text>
</comment>
<gene>
    <name evidence="1" type="ORF">DSO57_1014068</name>
</gene>
<evidence type="ECO:0000313" key="1">
    <source>
        <dbReference type="EMBL" id="KAJ9073642.1"/>
    </source>
</evidence>
<keyword evidence="2" id="KW-1185">Reference proteome</keyword>
<reference evidence="1" key="1">
    <citation type="submission" date="2022-04" db="EMBL/GenBank/DDBJ databases">
        <title>Genome of the entomopathogenic fungus Entomophthora muscae.</title>
        <authorList>
            <person name="Elya C."/>
            <person name="Lovett B.R."/>
            <person name="Lee E."/>
            <person name="Macias A.M."/>
            <person name="Hajek A.E."/>
            <person name="De Bivort B.L."/>
            <person name="Kasson M.T."/>
            <person name="De Fine Licht H.H."/>
            <person name="Stajich J.E."/>
        </authorList>
    </citation>
    <scope>NUCLEOTIDE SEQUENCE</scope>
    <source>
        <strain evidence="1">Berkeley</strain>
    </source>
</reference>
<sequence length="127" mass="14781">MGKFRRAGFSWEMGSSMAQEKSISGRFDCKYLYFPFCIKLILIGLIALTLMERSGSFLPLGRWLGIHQGSAVDDFKRFGRVRIRLVLLKCAEQVWGFELWAWLQRIDGQYAELWGYSFHQLANSYLV</sequence>
<dbReference type="Proteomes" id="UP001165960">
    <property type="component" value="Unassembled WGS sequence"/>
</dbReference>
<accession>A0ACC2TGB3</accession>
<protein>
    <submittedName>
        <fullName evidence="1">Uncharacterized protein</fullName>
    </submittedName>
</protein>